<protein>
    <recommendedName>
        <fullName evidence="3">Alpha/beta hydrolase</fullName>
    </recommendedName>
</protein>
<dbReference type="InterPro" id="IPR029058">
    <property type="entry name" value="AB_hydrolase_fold"/>
</dbReference>
<organism evidence="1 2">
    <name type="scientific">Reticulibacter mediterranei</name>
    <dbReference type="NCBI Taxonomy" id="2778369"/>
    <lineage>
        <taxon>Bacteria</taxon>
        <taxon>Bacillati</taxon>
        <taxon>Chloroflexota</taxon>
        <taxon>Ktedonobacteria</taxon>
        <taxon>Ktedonobacterales</taxon>
        <taxon>Reticulibacteraceae</taxon>
        <taxon>Reticulibacter</taxon>
    </lineage>
</organism>
<dbReference type="SUPFAM" id="SSF53474">
    <property type="entry name" value="alpha/beta-Hydrolases"/>
    <property type="match status" value="1"/>
</dbReference>
<gene>
    <name evidence="1" type="ORF">KSF_006920</name>
</gene>
<reference evidence="1" key="1">
    <citation type="submission" date="2020-10" db="EMBL/GenBank/DDBJ databases">
        <title>Taxonomic study of unclassified bacteria belonging to the class Ktedonobacteria.</title>
        <authorList>
            <person name="Yabe S."/>
            <person name="Wang C.M."/>
            <person name="Zheng Y."/>
            <person name="Sakai Y."/>
            <person name="Cavaletti L."/>
            <person name="Monciardini P."/>
            <person name="Donadio S."/>
        </authorList>
    </citation>
    <scope>NUCLEOTIDE SEQUENCE</scope>
    <source>
        <strain evidence="1">ID150040</strain>
    </source>
</reference>
<name>A0A8J3I875_9CHLR</name>
<keyword evidence="2" id="KW-1185">Reference proteome</keyword>
<proteinExistence type="predicted"/>
<comment type="caution">
    <text evidence="1">The sequence shown here is derived from an EMBL/GenBank/DDBJ whole genome shotgun (WGS) entry which is preliminary data.</text>
</comment>
<dbReference type="Proteomes" id="UP000597444">
    <property type="component" value="Unassembled WGS sequence"/>
</dbReference>
<evidence type="ECO:0008006" key="3">
    <source>
        <dbReference type="Google" id="ProtNLM"/>
    </source>
</evidence>
<dbReference type="EMBL" id="BNJK01000001">
    <property type="protein sequence ID" value="GHO90644.1"/>
    <property type="molecule type" value="Genomic_DNA"/>
</dbReference>
<evidence type="ECO:0000313" key="2">
    <source>
        <dbReference type="Proteomes" id="UP000597444"/>
    </source>
</evidence>
<sequence length="330" mass="37273">MGKHKRKDYQMTEVATNKVPQLSNDQINDVLQRFADGFGQLRRSPVMHSPSEQNLDYENVTFPSSDGVPLEGWFIPAAGSDRLIIANHPMGFSRSGLPTQFEPWHSEWASSGNGFEINFIPDYKILHDAGYNVLAYDLRNHGFSGAANGGIASGGIFEARDVVGSLQYIRSRHETRNMTIGLFSRCLGCSSTFSAMMQFPEAFNDVRCLVGPQPVSTQIIASRRLAFAGVPADRIDIKDLEQRLVLRTGLGFAARGPREWAKHVRIPTFLYQVHDDVLTQSSDVQAMFDNIPISEKKLQWIYGTTARWDGYLEFQRRPQPMLEWFEQYTS</sequence>
<accession>A0A8J3I875</accession>
<dbReference type="Gene3D" id="3.40.50.1820">
    <property type="entry name" value="alpha/beta hydrolase"/>
    <property type="match status" value="1"/>
</dbReference>
<evidence type="ECO:0000313" key="1">
    <source>
        <dbReference type="EMBL" id="GHO90644.1"/>
    </source>
</evidence>
<dbReference type="AlphaFoldDB" id="A0A8J3I875"/>